<dbReference type="PROSITE" id="PS51679">
    <property type="entry name" value="SAM_MT_C5"/>
    <property type="match status" value="1"/>
</dbReference>
<comment type="caution">
    <text evidence="8">The sequence shown here is derived from an EMBL/GenBank/DDBJ whole genome shotgun (WGS) entry which is preliminary data.</text>
</comment>
<organism evidence="8 9">
    <name type="scientific">Phomopsis amygdali</name>
    <name type="common">Fusicoccum amygdali</name>
    <dbReference type="NCBI Taxonomy" id="1214568"/>
    <lineage>
        <taxon>Eukaryota</taxon>
        <taxon>Fungi</taxon>
        <taxon>Dikarya</taxon>
        <taxon>Ascomycota</taxon>
        <taxon>Pezizomycotina</taxon>
        <taxon>Sordariomycetes</taxon>
        <taxon>Sordariomycetidae</taxon>
        <taxon>Diaporthales</taxon>
        <taxon>Diaporthaceae</taxon>
        <taxon>Diaporthe</taxon>
    </lineage>
</organism>
<dbReference type="AlphaFoldDB" id="A0AAD9W4N6"/>
<evidence type="ECO:0000256" key="7">
    <source>
        <dbReference type="SAM" id="MobiDB-lite"/>
    </source>
</evidence>
<comment type="similarity">
    <text evidence="5">Belongs to the class I-like SAM-binding methyltransferase superfamily. C5-methyltransferase family.</text>
</comment>
<dbReference type="EC" id="2.1.1.37" evidence="1"/>
<dbReference type="GO" id="GO:0003677">
    <property type="term" value="F:DNA binding"/>
    <property type="evidence" value="ECO:0007669"/>
    <property type="project" value="TreeGrafter"/>
</dbReference>
<feature type="region of interest" description="Disordered" evidence="7">
    <location>
        <begin position="517"/>
        <end position="555"/>
    </location>
</feature>
<dbReference type="EMBL" id="JAUJFL010000003">
    <property type="protein sequence ID" value="KAK2607929.1"/>
    <property type="molecule type" value="Genomic_DNA"/>
</dbReference>
<evidence type="ECO:0000256" key="5">
    <source>
        <dbReference type="PROSITE-ProRule" id="PRU01016"/>
    </source>
</evidence>
<dbReference type="NCBIfam" id="TIGR00675">
    <property type="entry name" value="dcm"/>
    <property type="match status" value="1"/>
</dbReference>
<dbReference type="InterPro" id="IPR029063">
    <property type="entry name" value="SAM-dependent_MTases_sf"/>
</dbReference>
<dbReference type="Gene3D" id="3.40.50.150">
    <property type="entry name" value="Vaccinia Virus protein VP39"/>
    <property type="match status" value="1"/>
</dbReference>
<evidence type="ECO:0000256" key="6">
    <source>
        <dbReference type="SAM" id="Coils"/>
    </source>
</evidence>
<dbReference type="SUPFAM" id="SSF53335">
    <property type="entry name" value="S-adenosyl-L-methionine-dependent methyltransferases"/>
    <property type="match status" value="1"/>
</dbReference>
<feature type="coiled-coil region" evidence="6">
    <location>
        <begin position="566"/>
        <end position="593"/>
    </location>
</feature>
<keyword evidence="6" id="KW-0175">Coiled coil</keyword>
<proteinExistence type="inferred from homology"/>
<keyword evidence="4 5" id="KW-0949">S-adenosyl-L-methionine</keyword>
<protein>
    <recommendedName>
        <fullName evidence="1">DNA (cytosine-5-)-methyltransferase</fullName>
        <ecNumber evidence="1">2.1.1.37</ecNumber>
    </recommendedName>
</protein>
<accession>A0AAD9W4N6</accession>
<feature type="compositionally biased region" description="Basic and acidic residues" evidence="7">
    <location>
        <begin position="529"/>
        <end position="539"/>
    </location>
</feature>
<name>A0AAD9W4N6_PHOAM</name>
<evidence type="ECO:0000313" key="8">
    <source>
        <dbReference type="EMBL" id="KAK2607929.1"/>
    </source>
</evidence>
<dbReference type="GO" id="GO:0003886">
    <property type="term" value="F:DNA (cytosine-5-)-methyltransferase activity"/>
    <property type="evidence" value="ECO:0007669"/>
    <property type="project" value="UniProtKB-EC"/>
</dbReference>
<feature type="active site" evidence="5">
    <location>
        <position position="207"/>
    </location>
</feature>
<dbReference type="GO" id="GO:0005634">
    <property type="term" value="C:nucleus"/>
    <property type="evidence" value="ECO:0007669"/>
    <property type="project" value="TreeGrafter"/>
</dbReference>
<keyword evidence="9" id="KW-1185">Reference proteome</keyword>
<evidence type="ECO:0000256" key="2">
    <source>
        <dbReference type="ARBA" id="ARBA00022603"/>
    </source>
</evidence>
<dbReference type="Proteomes" id="UP001265746">
    <property type="component" value="Unassembled WGS sequence"/>
</dbReference>
<dbReference type="Gene3D" id="3.90.120.10">
    <property type="entry name" value="DNA Methylase, subunit A, domain 2"/>
    <property type="match status" value="1"/>
</dbReference>
<reference evidence="8" key="1">
    <citation type="submission" date="2023-06" db="EMBL/GenBank/DDBJ databases">
        <authorList>
            <person name="Noh H."/>
        </authorList>
    </citation>
    <scope>NUCLEOTIDE SEQUENCE</scope>
    <source>
        <strain evidence="8">DUCC20226</strain>
    </source>
</reference>
<feature type="compositionally biased region" description="Basic residues" evidence="7">
    <location>
        <begin position="517"/>
        <end position="528"/>
    </location>
</feature>
<evidence type="ECO:0000256" key="1">
    <source>
        <dbReference type="ARBA" id="ARBA00011975"/>
    </source>
</evidence>
<dbReference type="Pfam" id="PF00145">
    <property type="entry name" value="DNA_methylase"/>
    <property type="match status" value="1"/>
</dbReference>
<evidence type="ECO:0000256" key="4">
    <source>
        <dbReference type="ARBA" id="ARBA00022691"/>
    </source>
</evidence>
<evidence type="ECO:0000256" key="3">
    <source>
        <dbReference type="ARBA" id="ARBA00022679"/>
    </source>
</evidence>
<dbReference type="GO" id="GO:0032259">
    <property type="term" value="P:methylation"/>
    <property type="evidence" value="ECO:0007669"/>
    <property type="project" value="UniProtKB-KW"/>
</dbReference>
<keyword evidence="3 5" id="KW-0808">Transferase</keyword>
<dbReference type="PANTHER" id="PTHR10629">
    <property type="entry name" value="CYTOSINE-SPECIFIC METHYLTRANSFERASE"/>
    <property type="match status" value="1"/>
</dbReference>
<evidence type="ECO:0000313" key="9">
    <source>
        <dbReference type="Proteomes" id="UP001265746"/>
    </source>
</evidence>
<sequence>MLRSWSRCGRRVTVQLHTKPEQAASSPTTTCRAGSLNQLSAPPASCLLQNHVSHTNLSGRDTPLCIEGNRQHAHVSGLTRGRRPLGFHFRAVRSQIYRAQGQVQGCSHAREFSSQAKARTIEGPTYMETFAGGIGGFGIAATKRGLTCVYANENDPCCVETYERNHCRGGRGILHVDSRPVETVTYNMYRPGSQLPIATILFGGFPCPSFSNNGKKEGFDSAKYGHHLYEILKMVIRLQNPVVILENVSTFATNEDLEGIEMAQKEFEAAGYQVRSKVYKAVDFNLPQNRKRCFIVAVRKDLATGPFKFKEPPGRRQDLALTDFLDPPTVIENPSQYTLSNGVWVPNSMGKNGRLVLKWDARTLEERTSPTGIVTIGQWLHEGQTEENSYKSGRMVYHHSGIASCLITGPDNWYQVPGPDGKHDIIRRLSLREKLRIQGIPEDLRVLGNLKQVRQQIGNSVAPPIVEWIIASVQDQYPAICTSAIHSTTDVWPYVQQRYQDPEKKALTLRKLNNMAHRKQNGRIRREKQRAMKGEDRTRGAPSLEDVEPEHTETGANFPAASIKQLKALEEKIEVLENMLADLKVESKRLKKARDGPEISQVSNK</sequence>
<gene>
    <name evidence="8" type="ORF">N8I77_006569</name>
</gene>
<dbReference type="InterPro" id="IPR001525">
    <property type="entry name" value="C5_MeTfrase"/>
</dbReference>
<dbReference type="GO" id="GO:0044027">
    <property type="term" value="P:negative regulation of gene expression via chromosomal CpG island methylation"/>
    <property type="evidence" value="ECO:0007669"/>
    <property type="project" value="TreeGrafter"/>
</dbReference>
<dbReference type="InterPro" id="IPR050390">
    <property type="entry name" value="C5-Methyltransferase"/>
</dbReference>
<dbReference type="PANTHER" id="PTHR10629:SF52">
    <property type="entry name" value="DNA (CYTOSINE-5)-METHYLTRANSFERASE 1"/>
    <property type="match status" value="1"/>
</dbReference>
<keyword evidence="2 5" id="KW-0489">Methyltransferase</keyword>